<dbReference type="SUPFAM" id="SSF52540">
    <property type="entry name" value="P-loop containing nucleoside triphosphate hydrolases"/>
    <property type="match status" value="1"/>
</dbReference>
<dbReference type="AlphaFoldDB" id="A0A8J6CE26"/>
<feature type="domain" description="AAA+ ATPase" evidence="1">
    <location>
        <begin position="578"/>
        <end position="715"/>
    </location>
</feature>
<name>A0A8J6CE26_DIALT</name>
<dbReference type="Pfam" id="PF00004">
    <property type="entry name" value="AAA"/>
    <property type="match status" value="1"/>
</dbReference>
<comment type="caution">
    <text evidence="2">The sequence shown here is derived from an EMBL/GenBank/DDBJ whole genome shotgun (WGS) entry which is preliminary data.</text>
</comment>
<dbReference type="OrthoDB" id="10042665at2759"/>
<evidence type="ECO:0000313" key="3">
    <source>
        <dbReference type="Proteomes" id="UP000751190"/>
    </source>
</evidence>
<dbReference type="CDD" id="cd19481">
    <property type="entry name" value="RecA-like_protease"/>
    <property type="match status" value="1"/>
</dbReference>
<organism evidence="2 3">
    <name type="scientific">Diacronema lutheri</name>
    <name type="common">Unicellular marine alga</name>
    <name type="synonym">Monochrysis lutheri</name>
    <dbReference type="NCBI Taxonomy" id="2081491"/>
    <lineage>
        <taxon>Eukaryota</taxon>
        <taxon>Haptista</taxon>
        <taxon>Haptophyta</taxon>
        <taxon>Pavlovophyceae</taxon>
        <taxon>Pavlovales</taxon>
        <taxon>Pavlovaceae</taxon>
        <taxon>Diacronema</taxon>
    </lineage>
</organism>
<dbReference type="InterPro" id="IPR003959">
    <property type="entry name" value="ATPase_AAA_core"/>
</dbReference>
<protein>
    <recommendedName>
        <fullName evidence="1">AAA+ ATPase domain-containing protein</fullName>
    </recommendedName>
</protein>
<evidence type="ECO:0000259" key="1">
    <source>
        <dbReference type="SMART" id="SM00382"/>
    </source>
</evidence>
<sequence>MTVMRRRLASRDGRPRRATTASVLLGLALVPNGDAALRSCARAHALHRATATCMSSSVSPSRVAGERAPSDWGSMRALAERVRALQSVEVEHLMTFHNPHSGAFVVEPQLVDRVSVVSSCNVVRAMLTNEEGWARVGRPDLDLGRLLTALLDAPWVFDPLQTPVALAAIVALHAGLPSHPKARLALAHTCLSVFRNADVQSADVHVGTAGVVDEQTAAGMPLARAALVSGRAELGVRALVPGEDGRPPPSSYVRYQNAHALVELVVRVGWQPTADRWLAARMGEVRAALERAAIDAYRSICEQMALRAARADEGSDAIRLGFDLCTYYEASSALAESSSFFGKATRAPKVNLKLTAHVLRAIFSLQKESGLWPKGEPIASRFQSRDLGNSFVFSFDLLDVLLQTIGEEHPELFREHLGSLELAVGWAEASIIQTAGTAAWYAARGAEGATHLADEAPAGVTRGWRSSHLSENGGPLCWSSAQVCSALSSMRCLLRKLCAEDVLSEFRATRVSERSTRLFDSLMDSEVQLAGGGAIGVEGSEEGCASLKRILSRHILEPLADAPAGRRPLEGHGPKQDAKFSAILYGPPGTAKSTVCEAVARSLGWPLLTIDTADLLADGLEQVAGRMTYVFEKLIALERTVILFDEIEEFCLDRTEGALSMESRMLTTAMLTQLNELRRKERCVFFVATNRISAFDSAVTRPGRFDMMLLVGTPSLRARLDRLDVKLAGCSLGAQDAELREVLAGVLKDTWSSELQFFNFMESEKLLDSMVNLAARANGRSPMAVFAEAREIVNALASRIVLRGPARDDYVASRGLSRV</sequence>
<dbReference type="PANTHER" id="PTHR23077">
    <property type="entry name" value="AAA-FAMILY ATPASE"/>
    <property type="match status" value="1"/>
</dbReference>
<dbReference type="SMART" id="SM00382">
    <property type="entry name" value="AAA"/>
    <property type="match status" value="1"/>
</dbReference>
<dbReference type="InterPro" id="IPR027417">
    <property type="entry name" value="P-loop_NTPase"/>
</dbReference>
<reference evidence="2" key="1">
    <citation type="submission" date="2021-05" db="EMBL/GenBank/DDBJ databases">
        <title>The genome of the haptophyte Pavlova lutheri (Diacronema luteri, Pavlovales) - a model for lipid biosynthesis in eukaryotic algae.</title>
        <authorList>
            <person name="Hulatt C.J."/>
            <person name="Posewitz M.C."/>
        </authorList>
    </citation>
    <scope>NUCLEOTIDE SEQUENCE</scope>
    <source>
        <strain evidence="2">NIVA-4/92</strain>
    </source>
</reference>
<dbReference type="EMBL" id="JAGTXO010000005">
    <property type="protein sequence ID" value="KAG8467721.1"/>
    <property type="molecule type" value="Genomic_DNA"/>
</dbReference>
<dbReference type="Proteomes" id="UP000751190">
    <property type="component" value="Unassembled WGS sequence"/>
</dbReference>
<dbReference type="Gene3D" id="3.40.50.300">
    <property type="entry name" value="P-loop containing nucleotide triphosphate hydrolases"/>
    <property type="match status" value="1"/>
</dbReference>
<dbReference type="GO" id="GO:0016887">
    <property type="term" value="F:ATP hydrolysis activity"/>
    <property type="evidence" value="ECO:0007669"/>
    <property type="project" value="InterPro"/>
</dbReference>
<dbReference type="GO" id="GO:0005524">
    <property type="term" value="F:ATP binding"/>
    <property type="evidence" value="ECO:0007669"/>
    <property type="project" value="InterPro"/>
</dbReference>
<proteinExistence type="predicted"/>
<gene>
    <name evidence="2" type="ORF">KFE25_006773</name>
</gene>
<dbReference type="InterPro" id="IPR003593">
    <property type="entry name" value="AAA+_ATPase"/>
</dbReference>
<evidence type="ECO:0000313" key="2">
    <source>
        <dbReference type="EMBL" id="KAG8467721.1"/>
    </source>
</evidence>
<dbReference type="OMA" id="KSEWRED"/>
<dbReference type="InterPro" id="IPR050168">
    <property type="entry name" value="AAA_ATPase_domain"/>
</dbReference>
<accession>A0A8J6CE26</accession>
<keyword evidence="3" id="KW-1185">Reference proteome</keyword>